<dbReference type="EMBL" id="JAUHGG010000003">
    <property type="protein sequence ID" value="MDS1821267.1"/>
    <property type="molecule type" value="Genomic_DNA"/>
</dbReference>
<evidence type="ECO:0000256" key="1">
    <source>
        <dbReference type="SAM" id="Phobius"/>
    </source>
</evidence>
<accession>A0AAW8PYI5</accession>
<keyword evidence="1" id="KW-1133">Transmembrane helix</keyword>
<evidence type="ECO:0000313" key="3">
    <source>
        <dbReference type="Proteomes" id="UP001253193"/>
    </source>
</evidence>
<protein>
    <submittedName>
        <fullName evidence="2">Uncharacterized protein</fullName>
    </submittedName>
</protein>
<evidence type="ECO:0000313" key="2">
    <source>
        <dbReference type="EMBL" id="MDS1821267.1"/>
    </source>
</evidence>
<keyword evidence="1" id="KW-0812">Transmembrane</keyword>
<dbReference type="RefSeq" id="WP_311020140.1">
    <property type="nucleotide sequence ID" value="NZ_JAUHGG010000003.1"/>
</dbReference>
<keyword evidence="1" id="KW-0472">Membrane</keyword>
<dbReference type="Proteomes" id="UP001253193">
    <property type="component" value="Unassembled WGS sequence"/>
</dbReference>
<reference evidence="2" key="1">
    <citation type="submission" date="2023-06" db="EMBL/GenBank/DDBJ databases">
        <title>Genomic Diversity of Vibrio spp. and Metagenomic Analysis of Pathogens in Florida Gulf Coastal Waters Following Hurricane Ian.</title>
        <authorList>
            <person name="Brumfield K.D."/>
        </authorList>
    </citation>
    <scope>NUCLEOTIDE SEQUENCE</scope>
    <source>
        <strain evidence="2">WBS2B-138</strain>
    </source>
</reference>
<comment type="caution">
    <text evidence="2">The sequence shown here is derived from an EMBL/GenBank/DDBJ whole genome shotgun (WGS) entry which is preliminary data.</text>
</comment>
<name>A0AAW8PYI5_VIBPH</name>
<organism evidence="2 3">
    <name type="scientific">Vibrio parahaemolyticus</name>
    <dbReference type="NCBI Taxonomy" id="670"/>
    <lineage>
        <taxon>Bacteria</taxon>
        <taxon>Pseudomonadati</taxon>
        <taxon>Pseudomonadota</taxon>
        <taxon>Gammaproteobacteria</taxon>
        <taxon>Vibrionales</taxon>
        <taxon>Vibrionaceae</taxon>
        <taxon>Vibrio</taxon>
    </lineage>
</organism>
<dbReference type="AlphaFoldDB" id="A0AAW8PYI5"/>
<gene>
    <name evidence="2" type="ORF">QX249_11385</name>
</gene>
<feature type="transmembrane region" description="Helical" evidence="1">
    <location>
        <begin position="60"/>
        <end position="81"/>
    </location>
</feature>
<proteinExistence type="predicted"/>
<feature type="transmembrane region" description="Helical" evidence="1">
    <location>
        <begin position="29"/>
        <end position="48"/>
    </location>
</feature>
<sequence>MRQNREYKQQEKRLNELACLRSSIYSLDAAPYLLVIGLILILGGGSRIHTYTQSILIDDLHHGLIIFIIGCFFFAFGKHLYVTSSEEIKSTLKLSHPTLLGFIPLHASKLRRESSSSKCNSRWDFKRSSSLYKKHCRHLDNKLESDIRLLRSIKLKTLEHMDAIKRSSETEIYFTSDERKLVADMIDDRLQEYRDINLCKALTEVEGKENSFSLN</sequence>